<sequence length="421" mass="47148">MSGKIVSITGQSPRANHPIVLENFETYLEPHHHDMKCLLARDPTLSKVAVGVGNTLLVSGEKKLYIGQVNVQPSEALASPPADLLRTYVACRNKQTGKMRLYEVRSSTMMHISQNRPLDGGKDVAYDMRQLARMRAKFNSRAGRKQLNLMNKQMNMSVMEEKLERTLAETVLKESPAATALTAEGGDTDQAGSIGDVMQRELHAIANTSAKSLADLYRAERLIGADEWRNLLEPARQLLQLPAEELQMANAYLENKVKAAMQSSEPMDEQNLATARTCLYMDVLSRLMGRKGYQLASGRGSLSPFTRVLDGPIRQGFLQPVRRETSTRDQVTKYTRIKALMYYMALAFAMEGRDRMDVQTLHQSLEVPREQLLLYGRIVGARHYPKTDQFMLGTVQSKGEANPLADVLATFRTGAKRMRQN</sequence>
<dbReference type="GO" id="GO:0006351">
    <property type="term" value="P:DNA-templated transcription"/>
    <property type="evidence" value="ECO:0007669"/>
    <property type="project" value="InterPro"/>
</dbReference>
<keyword evidence="4" id="KW-0804">Transcription</keyword>
<protein>
    <recommendedName>
        <fullName evidence="8">DNA-directed RNA polymerase I subunit RPA49</fullName>
    </recommendedName>
</protein>
<reference evidence="6" key="2">
    <citation type="submission" date="2020-05" db="UniProtKB">
        <authorList>
            <consortium name="EnsemblMetazoa"/>
        </authorList>
    </citation>
    <scope>IDENTIFICATION</scope>
    <source>
        <strain evidence="6">Epiroticus2</strain>
    </source>
</reference>
<evidence type="ECO:0000256" key="2">
    <source>
        <dbReference type="ARBA" id="ARBA00009430"/>
    </source>
</evidence>
<dbReference type="STRING" id="199890.A0A182PNQ6"/>
<dbReference type="Pfam" id="PF06870">
    <property type="entry name" value="RNA_pol_I_A49"/>
    <property type="match status" value="1"/>
</dbReference>
<keyword evidence="7" id="KW-1185">Reference proteome</keyword>
<evidence type="ECO:0000313" key="6">
    <source>
        <dbReference type="EnsemblMetazoa" id="AEPI008585-PA"/>
    </source>
</evidence>
<name>A0A182PNQ6_9DIPT</name>
<dbReference type="AlphaFoldDB" id="A0A182PNQ6"/>
<organism evidence="6 7">
    <name type="scientific">Anopheles epiroticus</name>
    <dbReference type="NCBI Taxonomy" id="199890"/>
    <lineage>
        <taxon>Eukaryota</taxon>
        <taxon>Metazoa</taxon>
        <taxon>Ecdysozoa</taxon>
        <taxon>Arthropoda</taxon>
        <taxon>Hexapoda</taxon>
        <taxon>Insecta</taxon>
        <taxon>Pterygota</taxon>
        <taxon>Neoptera</taxon>
        <taxon>Endopterygota</taxon>
        <taxon>Diptera</taxon>
        <taxon>Nematocera</taxon>
        <taxon>Culicoidea</taxon>
        <taxon>Culicidae</taxon>
        <taxon>Anophelinae</taxon>
        <taxon>Anopheles</taxon>
    </lineage>
</organism>
<reference evidence="7" key="1">
    <citation type="submission" date="2013-03" db="EMBL/GenBank/DDBJ databases">
        <title>The Genome Sequence of Anopheles epiroticus epiroticus2.</title>
        <authorList>
            <consortium name="The Broad Institute Genomics Platform"/>
            <person name="Neafsey D.E."/>
            <person name="Howell P."/>
            <person name="Walker B."/>
            <person name="Young S.K."/>
            <person name="Zeng Q."/>
            <person name="Gargeya S."/>
            <person name="Fitzgerald M."/>
            <person name="Haas B."/>
            <person name="Abouelleil A."/>
            <person name="Allen A.W."/>
            <person name="Alvarado L."/>
            <person name="Arachchi H.M."/>
            <person name="Berlin A.M."/>
            <person name="Chapman S.B."/>
            <person name="Gainer-Dewar J."/>
            <person name="Goldberg J."/>
            <person name="Griggs A."/>
            <person name="Gujja S."/>
            <person name="Hansen M."/>
            <person name="Howarth C."/>
            <person name="Imamovic A."/>
            <person name="Ireland A."/>
            <person name="Larimer J."/>
            <person name="McCowan C."/>
            <person name="Murphy C."/>
            <person name="Pearson M."/>
            <person name="Poon T.W."/>
            <person name="Priest M."/>
            <person name="Roberts A."/>
            <person name="Saif S."/>
            <person name="Shea T."/>
            <person name="Sisk P."/>
            <person name="Sykes S."/>
            <person name="Wortman J."/>
            <person name="Nusbaum C."/>
            <person name="Birren B."/>
        </authorList>
    </citation>
    <scope>NUCLEOTIDE SEQUENCE [LARGE SCALE GENOMIC DNA]</scope>
    <source>
        <strain evidence="7">Epiroticus2</strain>
    </source>
</reference>
<dbReference type="GO" id="GO:0005730">
    <property type="term" value="C:nucleolus"/>
    <property type="evidence" value="ECO:0007669"/>
    <property type="project" value="UniProtKB-SubCell"/>
</dbReference>
<evidence type="ECO:0008006" key="8">
    <source>
        <dbReference type="Google" id="ProtNLM"/>
    </source>
</evidence>
<keyword evidence="3" id="KW-0240">DNA-directed RNA polymerase</keyword>
<evidence type="ECO:0000256" key="1">
    <source>
        <dbReference type="ARBA" id="ARBA00004604"/>
    </source>
</evidence>
<comment type="subcellular location">
    <subcellularLocation>
        <location evidence="1">Nucleus</location>
        <location evidence="1">Nucleolus</location>
    </subcellularLocation>
</comment>
<dbReference type="GO" id="GO:0000428">
    <property type="term" value="C:DNA-directed RNA polymerase complex"/>
    <property type="evidence" value="ECO:0007669"/>
    <property type="project" value="UniProtKB-KW"/>
</dbReference>
<dbReference type="PANTHER" id="PTHR14440">
    <property type="entry name" value="DNA-DIRECTED RNA POLYMERASE I SUBUNIT RPA49"/>
    <property type="match status" value="1"/>
</dbReference>
<dbReference type="EnsemblMetazoa" id="AEPI008585-RA">
    <property type="protein sequence ID" value="AEPI008585-PA"/>
    <property type="gene ID" value="AEPI008585"/>
</dbReference>
<evidence type="ECO:0000256" key="4">
    <source>
        <dbReference type="ARBA" id="ARBA00023163"/>
    </source>
</evidence>
<evidence type="ECO:0000256" key="5">
    <source>
        <dbReference type="ARBA" id="ARBA00023242"/>
    </source>
</evidence>
<proteinExistence type="inferred from homology"/>
<dbReference type="Proteomes" id="UP000075885">
    <property type="component" value="Unassembled WGS sequence"/>
</dbReference>
<dbReference type="InterPro" id="IPR009668">
    <property type="entry name" value="RNA_pol-assoc_fac_A49-like"/>
</dbReference>
<accession>A0A182PNQ6</accession>
<keyword evidence="5" id="KW-0539">Nucleus</keyword>
<evidence type="ECO:0000256" key="3">
    <source>
        <dbReference type="ARBA" id="ARBA00022478"/>
    </source>
</evidence>
<dbReference type="VEuPathDB" id="VectorBase:AEPI008585"/>
<comment type="similarity">
    <text evidence="2">Belongs to the eukaryotic RPA49/POLR1E RNA polymerase subunit family.</text>
</comment>
<evidence type="ECO:0000313" key="7">
    <source>
        <dbReference type="Proteomes" id="UP000075885"/>
    </source>
</evidence>
<dbReference type="GO" id="GO:0003677">
    <property type="term" value="F:DNA binding"/>
    <property type="evidence" value="ECO:0007669"/>
    <property type="project" value="InterPro"/>
</dbReference>